<keyword evidence="4" id="KW-1185">Reference proteome</keyword>
<feature type="domain" description="CAAX prenyl protease 2/Lysostaphin resistance protein A-like" evidence="2">
    <location>
        <begin position="146"/>
        <end position="233"/>
    </location>
</feature>
<keyword evidence="3" id="KW-0378">Hydrolase</keyword>
<dbReference type="RefSeq" id="WP_166177948.1">
    <property type="nucleotide sequence ID" value="NZ_CP045119.1"/>
</dbReference>
<dbReference type="GO" id="GO:0006508">
    <property type="term" value="P:proteolysis"/>
    <property type="evidence" value="ECO:0007669"/>
    <property type="project" value="UniProtKB-KW"/>
</dbReference>
<dbReference type="Proteomes" id="UP000501452">
    <property type="component" value="Chromosome"/>
</dbReference>
<proteinExistence type="predicted"/>
<keyword evidence="1" id="KW-1133">Transmembrane helix</keyword>
<feature type="transmembrane region" description="Helical" evidence="1">
    <location>
        <begin position="29"/>
        <end position="47"/>
    </location>
</feature>
<feature type="transmembrane region" description="Helical" evidence="1">
    <location>
        <begin position="143"/>
        <end position="161"/>
    </location>
</feature>
<dbReference type="AlphaFoldDB" id="A0A6G8QC59"/>
<feature type="transmembrane region" description="Helical" evidence="1">
    <location>
        <begin position="59"/>
        <end position="80"/>
    </location>
</feature>
<dbReference type="PANTHER" id="PTHR36435">
    <property type="entry name" value="SLR1288 PROTEIN"/>
    <property type="match status" value="1"/>
</dbReference>
<dbReference type="InterPro" id="IPR003675">
    <property type="entry name" value="Rce1/LyrA-like_dom"/>
</dbReference>
<dbReference type="Pfam" id="PF02517">
    <property type="entry name" value="Rce1-like"/>
    <property type="match status" value="1"/>
</dbReference>
<dbReference type="GO" id="GO:0004175">
    <property type="term" value="F:endopeptidase activity"/>
    <property type="evidence" value="ECO:0007669"/>
    <property type="project" value="UniProtKB-ARBA"/>
</dbReference>
<keyword evidence="3" id="KW-0482">Metalloprotease</keyword>
<evidence type="ECO:0000259" key="2">
    <source>
        <dbReference type="Pfam" id="PF02517"/>
    </source>
</evidence>
<dbReference type="EMBL" id="CP045119">
    <property type="protein sequence ID" value="QIN84094.1"/>
    <property type="molecule type" value="Genomic_DNA"/>
</dbReference>
<evidence type="ECO:0000313" key="4">
    <source>
        <dbReference type="Proteomes" id="UP000501452"/>
    </source>
</evidence>
<dbReference type="KEGG" id="rub:GBA63_16660"/>
<keyword evidence="1" id="KW-0472">Membrane</keyword>
<accession>A0A6G8QC59</accession>
<dbReference type="GO" id="GO:0008237">
    <property type="term" value="F:metallopeptidase activity"/>
    <property type="evidence" value="ECO:0007669"/>
    <property type="project" value="UniProtKB-KW"/>
</dbReference>
<gene>
    <name evidence="3" type="ORF">GBA63_16660</name>
</gene>
<dbReference type="PANTHER" id="PTHR36435:SF1">
    <property type="entry name" value="CAAX AMINO TERMINAL PROTEASE FAMILY PROTEIN"/>
    <property type="match status" value="1"/>
</dbReference>
<reference evidence="3 4" key="1">
    <citation type="submission" date="2019-10" db="EMBL/GenBank/DDBJ databases">
        <title>Rubrobacter sp nov SCSIO 52090 isolated from a deep-sea sediment in the South China Sea.</title>
        <authorList>
            <person name="Chen R.W."/>
        </authorList>
    </citation>
    <scope>NUCLEOTIDE SEQUENCE [LARGE SCALE GENOMIC DNA]</scope>
    <source>
        <strain evidence="3 4">SCSIO 52909</strain>
    </source>
</reference>
<evidence type="ECO:0000256" key="1">
    <source>
        <dbReference type="SAM" id="Phobius"/>
    </source>
</evidence>
<dbReference type="GO" id="GO:0080120">
    <property type="term" value="P:CAAX-box protein maturation"/>
    <property type="evidence" value="ECO:0007669"/>
    <property type="project" value="UniProtKB-ARBA"/>
</dbReference>
<dbReference type="InterPro" id="IPR052710">
    <property type="entry name" value="CAAX_protease"/>
</dbReference>
<evidence type="ECO:0000313" key="3">
    <source>
        <dbReference type="EMBL" id="QIN84094.1"/>
    </source>
</evidence>
<keyword evidence="1" id="KW-0812">Transmembrane</keyword>
<protein>
    <submittedName>
        <fullName evidence="3">CPBP family intramembrane metalloprotease</fullName>
    </submittedName>
</protein>
<name>A0A6G8QC59_9ACTN</name>
<feature type="transmembrane region" description="Helical" evidence="1">
    <location>
        <begin position="100"/>
        <end position="123"/>
    </location>
</feature>
<keyword evidence="3" id="KW-0645">Protease</keyword>
<feature type="transmembrane region" description="Helical" evidence="1">
    <location>
        <begin position="173"/>
        <end position="192"/>
    </location>
</feature>
<sequence length="246" mass="25830">MPTSPASPGSRNPERTASFWRRRVSGTDVVVAFGVYFLLTLSGVAALEGLGHPLLSVTGVLLSLGLSVFAAYSGVGLALALGETAFKPASLELVRPSRGWLLIGAGTGLLAFVSFWVLALYVSSAGSLPPPQRGLLDAAGQGTAPQFALLVVLGGLLAPFGEELLFRGMLYTFLRRWGPVLALAVSSLIFGLLHGADLVFLIHAALMGTLLALLYERSGSLWPGVMAHGLHNSLLFGLVRLLNWPA</sequence>
<organism evidence="3 4">
    <name type="scientific">Rubrobacter tropicus</name>
    <dbReference type="NCBI Taxonomy" id="2653851"/>
    <lineage>
        <taxon>Bacteria</taxon>
        <taxon>Bacillati</taxon>
        <taxon>Actinomycetota</taxon>
        <taxon>Rubrobacteria</taxon>
        <taxon>Rubrobacterales</taxon>
        <taxon>Rubrobacteraceae</taxon>
        <taxon>Rubrobacter</taxon>
    </lineage>
</organism>